<proteinExistence type="inferred from homology"/>
<evidence type="ECO:0000256" key="4">
    <source>
        <dbReference type="ARBA" id="ARBA00022679"/>
    </source>
</evidence>
<dbReference type="Pfam" id="PF00590">
    <property type="entry name" value="TP_methylase"/>
    <property type="match status" value="1"/>
</dbReference>
<dbReference type="EC" id="2.1.1.198" evidence="6"/>
<dbReference type="InterPro" id="IPR000878">
    <property type="entry name" value="4pyrrol_Mease"/>
</dbReference>
<protein>
    <recommendedName>
        <fullName evidence="6">Ribosomal RNA small subunit methyltransferase I</fullName>
        <ecNumber evidence="6">2.1.1.198</ecNumber>
    </recommendedName>
    <alternativeName>
        <fullName evidence="6">16S rRNA 2'-O-ribose C1402 methyltransferase</fullName>
    </alternativeName>
    <alternativeName>
        <fullName evidence="6">rRNA (cytidine-2'-O-)-methyltransferase RsmI</fullName>
    </alternativeName>
</protein>
<keyword evidence="3 6" id="KW-0489">Methyltransferase</keyword>
<keyword evidence="4 6" id="KW-0808">Transferase</keyword>
<dbReference type="PANTHER" id="PTHR46111:SF1">
    <property type="entry name" value="RIBOSOMAL RNA SMALL SUBUNIT METHYLTRANSFERASE I"/>
    <property type="match status" value="1"/>
</dbReference>
<name>A0A1S1V418_9FIRM</name>
<dbReference type="AlphaFoldDB" id="A0A1S1V418"/>
<reference evidence="8 9" key="1">
    <citation type="submission" date="2016-09" db="EMBL/GenBank/DDBJ databases">
        <title>Genome sequence of Eubacterium angustum.</title>
        <authorList>
            <person name="Poehlein A."/>
            <person name="Daniel R."/>
        </authorList>
    </citation>
    <scope>NUCLEOTIDE SEQUENCE [LARGE SCALE GENOMIC DNA]</scope>
    <source>
        <strain evidence="8 9">DSM 1989</strain>
    </source>
</reference>
<dbReference type="FunFam" id="3.30.950.10:FF:000002">
    <property type="entry name" value="Ribosomal RNA small subunit methyltransferase I"/>
    <property type="match status" value="1"/>
</dbReference>
<organism evidence="8 9">
    <name type="scientific">Andreesenia angusta</name>
    <dbReference type="NCBI Taxonomy" id="39480"/>
    <lineage>
        <taxon>Bacteria</taxon>
        <taxon>Bacillati</taxon>
        <taxon>Bacillota</taxon>
        <taxon>Tissierellia</taxon>
        <taxon>Tissierellales</taxon>
        <taxon>Gottschalkiaceae</taxon>
        <taxon>Andreesenia</taxon>
    </lineage>
</organism>
<dbReference type="InterPro" id="IPR008189">
    <property type="entry name" value="rRNA_ssu_MeTfrase_I"/>
</dbReference>
<keyword evidence="9" id="KW-1185">Reference proteome</keyword>
<dbReference type="Gene3D" id="3.40.1010.10">
    <property type="entry name" value="Cobalt-precorrin-4 Transmethylase, Domain 1"/>
    <property type="match status" value="1"/>
</dbReference>
<dbReference type="InterPro" id="IPR035996">
    <property type="entry name" value="4pyrrol_Methylase_sf"/>
</dbReference>
<dbReference type="FunFam" id="3.40.1010.10:FF:000002">
    <property type="entry name" value="Ribosomal RNA small subunit methyltransferase I"/>
    <property type="match status" value="1"/>
</dbReference>
<comment type="subcellular location">
    <subcellularLocation>
        <location evidence="6">Cytoplasm</location>
    </subcellularLocation>
</comment>
<dbReference type="STRING" id="39480.EUAN_21940"/>
<dbReference type="GO" id="GO:0070677">
    <property type="term" value="F:rRNA (cytosine-2'-O-)-methyltransferase activity"/>
    <property type="evidence" value="ECO:0007669"/>
    <property type="project" value="UniProtKB-UniRule"/>
</dbReference>
<evidence type="ECO:0000256" key="2">
    <source>
        <dbReference type="ARBA" id="ARBA00022552"/>
    </source>
</evidence>
<dbReference type="CDD" id="cd11648">
    <property type="entry name" value="RsmI"/>
    <property type="match status" value="1"/>
</dbReference>
<comment type="caution">
    <text evidence="8">The sequence shown here is derived from an EMBL/GenBank/DDBJ whole genome shotgun (WGS) entry which is preliminary data.</text>
</comment>
<dbReference type="SUPFAM" id="SSF53790">
    <property type="entry name" value="Tetrapyrrole methylase"/>
    <property type="match status" value="1"/>
</dbReference>
<evidence type="ECO:0000256" key="6">
    <source>
        <dbReference type="HAMAP-Rule" id="MF_01877"/>
    </source>
</evidence>
<dbReference type="NCBIfam" id="TIGR00096">
    <property type="entry name" value="16S rRNA (cytidine(1402)-2'-O)-methyltransferase"/>
    <property type="match status" value="1"/>
</dbReference>
<keyword evidence="1 6" id="KW-0963">Cytoplasm</keyword>
<keyword evidence="2 6" id="KW-0698">rRNA processing</keyword>
<dbReference type="EMBL" id="MKIE01000013">
    <property type="protein sequence ID" value="OHW61451.1"/>
    <property type="molecule type" value="Genomic_DNA"/>
</dbReference>
<dbReference type="HAMAP" id="MF_01877">
    <property type="entry name" value="16SrRNA_methyltr_I"/>
    <property type="match status" value="1"/>
</dbReference>
<evidence type="ECO:0000256" key="3">
    <source>
        <dbReference type="ARBA" id="ARBA00022603"/>
    </source>
</evidence>
<dbReference type="Proteomes" id="UP000180254">
    <property type="component" value="Unassembled WGS sequence"/>
</dbReference>
<evidence type="ECO:0000259" key="7">
    <source>
        <dbReference type="Pfam" id="PF00590"/>
    </source>
</evidence>
<dbReference type="InterPro" id="IPR014776">
    <property type="entry name" value="4pyrrole_Mease_sub2"/>
</dbReference>
<dbReference type="PIRSF" id="PIRSF005917">
    <property type="entry name" value="MTase_YraL"/>
    <property type="match status" value="1"/>
</dbReference>
<sequence length="277" mass="31268">MTGKLYICPTPIGNLEDITIRTLETLKQVDLVAAEDTRHTLKLLNHFEIKKPLTSYHEHNKYEKGGYLVSKLMDGEDIALVSDAGMPGISDPGEEIIKEAIEAGIEVVALPGPTASIMALVVSGLPTGKFVFEGFLSSKKRDRRSELERLKNEERTIILYESPRRIMNLLEDILQIMGDRKVALSRELTKKHEEINRGRVSEVIADYSDREVKGEIVLVLEGNSEPEAEVEKMEFESIRDHILHYMESGLPKKEAIKSVAKDRNIPKNEVYKESIDI</sequence>
<dbReference type="OrthoDB" id="9809084at2"/>
<evidence type="ECO:0000256" key="1">
    <source>
        <dbReference type="ARBA" id="ARBA00022490"/>
    </source>
</evidence>
<comment type="catalytic activity">
    <reaction evidence="6">
        <text>cytidine(1402) in 16S rRNA + S-adenosyl-L-methionine = 2'-O-methylcytidine(1402) in 16S rRNA + S-adenosyl-L-homocysteine + H(+)</text>
        <dbReference type="Rhea" id="RHEA:42924"/>
        <dbReference type="Rhea" id="RHEA-COMP:10285"/>
        <dbReference type="Rhea" id="RHEA-COMP:10286"/>
        <dbReference type="ChEBI" id="CHEBI:15378"/>
        <dbReference type="ChEBI" id="CHEBI:57856"/>
        <dbReference type="ChEBI" id="CHEBI:59789"/>
        <dbReference type="ChEBI" id="CHEBI:74495"/>
        <dbReference type="ChEBI" id="CHEBI:82748"/>
        <dbReference type="EC" id="2.1.1.198"/>
    </reaction>
</comment>
<feature type="domain" description="Tetrapyrrole methylase" evidence="7">
    <location>
        <begin position="4"/>
        <end position="203"/>
    </location>
</feature>
<comment type="function">
    <text evidence="6">Catalyzes the 2'-O-methylation of the ribose of cytidine 1402 (C1402) in 16S rRNA.</text>
</comment>
<evidence type="ECO:0000256" key="5">
    <source>
        <dbReference type="ARBA" id="ARBA00022691"/>
    </source>
</evidence>
<evidence type="ECO:0000313" key="8">
    <source>
        <dbReference type="EMBL" id="OHW61451.1"/>
    </source>
</evidence>
<dbReference type="InterPro" id="IPR014777">
    <property type="entry name" value="4pyrrole_Mease_sub1"/>
</dbReference>
<dbReference type="GO" id="GO:0005737">
    <property type="term" value="C:cytoplasm"/>
    <property type="evidence" value="ECO:0007669"/>
    <property type="project" value="UniProtKB-SubCell"/>
</dbReference>
<dbReference type="Gene3D" id="3.30.950.10">
    <property type="entry name" value="Methyltransferase, Cobalt-precorrin-4 Transmethylase, Domain 2"/>
    <property type="match status" value="1"/>
</dbReference>
<dbReference type="PANTHER" id="PTHR46111">
    <property type="entry name" value="RIBOSOMAL RNA SMALL SUBUNIT METHYLTRANSFERASE I"/>
    <property type="match status" value="1"/>
</dbReference>
<accession>A0A1S1V418</accession>
<comment type="similarity">
    <text evidence="6">Belongs to the methyltransferase superfamily. RsmI family.</text>
</comment>
<dbReference type="InterPro" id="IPR018063">
    <property type="entry name" value="SAM_MeTrfase_RsmI_CS"/>
</dbReference>
<keyword evidence="5 6" id="KW-0949">S-adenosyl-L-methionine</keyword>
<dbReference type="RefSeq" id="WP_071064409.1">
    <property type="nucleotide sequence ID" value="NZ_MKIE01000013.1"/>
</dbReference>
<dbReference type="PROSITE" id="PS01296">
    <property type="entry name" value="RSMI"/>
    <property type="match status" value="1"/>
</dbReference>
<evidence type="ECO:0000313" key="9">
    <source>
        <dbReference type="Proteomes" id="UP000180254"/>
    </source>
</evidence>
<gene>
    <name evidence="6 8" type="primary">rsmI</name>
    <name evidence="8" type="ORF">EUAN_21940</name>
</gene>